<evidence type="ECO:0000313" key="2">
    <source>
        <dbReference type="EMBL" id="KAJ7624604.1"/>
    </source>
</evidence>
<sequence>MPIKRATTVKPDVAQNRTGVDDLVWVPHSDQDTCVLKGSRRYQGGAGAEHKYPRSQKKAQEVMTNHREARHPDSNWRRRTRHGAGLQAGVKFRLFSAVNAWHCALGVGAREERESSPSHPRVPWRERKSTPSRRKWVLVNLSLEDSKNKPGSVENRLELIINIPRSSYSQEISIHPRSTPRGLIPQLEYSDYPLQGTDTHHEAASQDT</sequence>
<evidence type="ECO:0000256" key="1">
    <source>
        <dbReference type="SAM" id="MobiDB-lite"/>
    </source>
</evidence>
<name>A0AAD7BM14_9AGAR</name>
<feature type="region of interest" description="Disordered" evidence="1">
    <location>
        <begin position="109"/>
        <end position="129"/>
    </location>
</feature>
<dbReference type="AlphaFoldDB" id="A0AAD7BM14"/>
<keyword evidence="3" id="KW-1185">Reference proteome</keyword>
<evidence type="ECO:0000313" key="3">
    <source>
        <dbReference type="Proteomes" id="UP001221142"/>
    </source>
</evidence>
<dbReference type="Proteomes" id="UP001221142">
    <property type="component" value="Unassembled WGS sequence"/>
</dbReference>
<comment type="caution">
    <text evidence="2">The sequence shown here is derived from an EMBL/GenBank/DDBJ whole genome shotgun (WGS) entry which is preliminary data.</text>
</comment>
<reference evidence="2" key="1">
    <citation type="submission" date="2023-03" db="EMBL/GenBank/DDBJ databases">
        <title>Massive genome expansion in bonnet fungi (Mycena s.s.) driven by repeated elements and novel gene families across ecological guilds.</title>
        <authorList>
            <consortium name="Lawrence Berkeley National Laboratory"/>
            <person name="Harder C.B."/>
            <person name="Miyauchi S."/>
            <person name="Viragh M."/>
            <person name="Kuo A."/>
            <person name="Thoen E."/>
            <person name="Andreopoulos B."/>
            <person name="Lu D."/>
            <person name="Skrede I."/>
            <person name="Drula E."/>
            <person name="Henrissat B."/>
            <person name="Morin E."/>
            <person name="Kohler A."/>
            <person name="Barry K."/>
            <person name="LaButti K."/>
            <person name="Morin E."/>
            <person name="Salamov A."/>
            <person name="Lipzen A."/>
            <person name="Mereny Z."/>
            <person name="Hegedus B."/>
            <person name="Baldrian P."/>
            <person name="Stursova M."/>
            <person name="Weitz H."/>
            <person name="Taylor A."/>
            <person name="Grigoriev I.V."/>
            <person name="Nagy L.G."/>
            <person name="Martin F."/>
            <person name="Kauserud H."/>
        </authorList>
    </citation>
    <scope>NUCLEOTIDE SEQUENCE</scope>
    <source>
        <strain evidence="2">9284</strain>
    </source>
</reference>
<organism evidence="2 3">
    <name type="scientific">Roridomyces roridus</name>
    <dbReference type="NCBI Taxonomy" id="1738132"/>
    <lineage>
        <taxon>Eukaryota</taxon>
        <taxon>Fungi</taxon>
        <taxon>Dikarya</taxon>
        <taxon>Basidiomycota</taxon>
        <taxon>Agaricomycotina</taxon>
        <taxon>Agaricomycetes</taxon>
        <taxon>Agaricomycetidae</taxon>
        <taxon>Agaricales</taxon>
        <taxon>Marasmiineae</taxon>
        <taxon>Mycenaceae</taxon>
        <taxon>Roridomyces</taxon>
    </lineage>
</organism>
<feature type="region of interest" description="Disordered" evidence="1">
    <location>
        <begin position="174"/>
        <end position="208"/>
    </location>
</feature>
<protein>
    <submittedName>
        <fullName evidence="2">Uncharacterized protein</fullName>
    </submittedName>
</protein>
<accession>A0AAD7BM14</accession>
<gene>
    <name evidence="2" type="ORF">FB45DRAFT_869513</name>
</gene>
<feature type="compositionally biased region" description="Basic and acidic residues" evidence="1">
    <location>
        <begin position="198"/>
        <end position="208"/>
    </location>
</feature>
<dbReference type="EMBL" id="JARKIF010000013">
    <property type="protein sequence ID" value="KAJ7624604.1"/>
    <property type="molecule type" value="Genomic_DNA"/>
</dbReference>
<proteinExistence type="predicted"/>